<reference evidence="4" key="1">
    <citation type="journal article" date="2020" name="Nat. Genet.">
        <title>Genomic diversifications of five Gossypium allopolyploid species and their impact on cotton improvement.</title>
        <authorList>
            <person name="Chen Z.J."/>
            <person name="Sreedasyam A."/>
            <person name="Ando A."/>
            <person name="Song Q."/>
            <person name="De Santiago L.M."/>
            <person name="Hulse-Kemp A.M."/>
            <person name="Ding M."/>
            <person name="Ye W."/>
            <person name="Kirkbride R.C."/>
            <person name="Jenkins J."/>
            <person name="Plott C."/>
            <person name="Lovell J."/>
            <person name="Lin Y.M."/>
            <person name="Vaughn R."/>
            <person name="Liu B."/>
            <person name="Simpson S."/>
            <person name="Scheffler B.E."/>
            <person name="Wen L."/>
            <person name="Saski C.A."/>
            <person name="Grover C.E."/>
            <person name="Hu G."/>
            <person name="Conover J.L."/>
            <person name="Carlson J.W."/>
            <person name="Shu S."/>
            <person name="Boston L.B."/>
            <person name="Williams M."/>
            <person name="Peterson D.G."/>
            <person name="McGee K."/>
            <person name="Jones D.C."/>
            <person name="Wendel J.F."/>
            <person name="Stelly D.M."/>
            <person name="Grimwood J."/>
            <person name="Schmutz J."/>
        </authorList>
    </citation>
    <scope>NUCLEOTIDE SEQUENCE [LARGE SCALE GENOMIC DNA]</scope>
    <source>
        <strain evidence="4">cv. TM-1</strain>
    </source>
</reference>
<dbReference type="InterPro" id="IPR018247">
    <property type="entry name" value="EF_Hand_1_Ca_BS"/>
</dbReference>
<evidence type="ECO:0000313" key="4">
    <source>
        <dbReference type="Proteomes" id="UP000818029"/>
    </source>
</evidence>
<keyword evidence="4" id="KW-1185">Reference proteome</keyword>
<sequence>MGIVTRDAFITYWVDGNMLTMDVATQIFEILKRPGHKHLTQVDFRPILRELLATHPGLKFLQNTPEFQDRYAETVIYRIFYHMKRSGNGRLTLRELKRGELISAMQQADEEDDINKVLRYFSYEHFYVIYCKFWELDTDHDFFIDRENLIRYGNHALTYRIVDRIFSQAPQKFAGDVEGKMGYEDFVYFMLSEEDKSSEPSLEYWFKCIDLDGNGVLTPNEMQFFYEEQLRRMECLALEPVLFEDILCQIIDMIAPERENCITLQDLKGSKLSGNVFNILFNLNKFMAFETRDPFLIRQEREDPTLTEWDRFAHREYIRLSMEEDVEDASNGSADVWDESLEAPF</sequence>
<dbReference type="SUPFAM" id="SSF47473">
    <property type="entry name" value="EF-hand"/>
    <property type="match status" value="2"/>
</dbReference>
<name>A0A1U8PFF7_GOSHI</name>
<dbReference type="GO" id="GO:0005509">
    <property type="term" value="F:calcium ion binding"/>
    <property type="evidence" value="ECO:0007669"/>
    <property type="project" value="InterPro"/>
</dbReference>
<dbReference type="PROSITE" id="PS50222">
    <property type="entry name" value="EF_HAND_2"/>
    <property type="match status" value="1"/>
</dbReference>
<dbReference type="InterPro" id="IPR011992">
    <property type="entry name" value="EF-hand-dom_pair"/>
</dbReference>
<feature type="domain" description="EF-hand" evidence="3">
    <location>
        <begin position="197"/>
        <end position="232"/>
    </location>
</feature>
<organism evidence="4 5">
    <name type="scientific">Gossypium hirsutum</name>
    <name type="common">Upland cotton</name>
    <name type="synonym">Gossypium mexicanum</name>
    <dbReference type="NCBI Taxonomy" id="3635"/>
    <lineage>
        <taxon>Eukaryota</taxon>
        <taxon>Viridiplantae</taxon>
        <taxon>Streptophyta</taxon>
        <taxon>Embryophyta</taxon>
        <taxon>Tracheophyta</taxon>
        <taxon>Spermatophyta</taxon>
        <taxon>Magnoliopsida</taxon>
        <taxon>eudicotyledons</taxon>
        <taxon>Gunneridae</taxon>
        <taxon>Pentapetalae</taxon>
        <taxon>rosids</taxon>
        <taxon>malvids</taxon>
        <taxon>Malvales</taxon>
        <taxon>Malvaceae</taxon>
        <taxon>Malvoideae</taxon>
        <taxon>Gossypium</taxon>
    </lineage>
</organism>
<dbReference type="Gene3D" id="1.10.238.220">
    <property type="match status" value="1"/>
</dbReference>
<dbReference type="Gene3D" id="1.10.238.10">
    <property type="entry name" value="EF-hand"/>
    <property type="match status" value="1"/>
</dbReference>
<dbReference type="GO" id="GO:0000159">
    <property type="term" value="C:protein phosphatase type 2A complex"/>
    <property type="evidence" value="ECO:0007669"/>
    <property type="project" value="TreeGrafter"/>
</dbReference>
<dbReference type="Pfam" id="PF17958">
    <property type="entry name" value="EF-hand_13"/>
    <property type="match status" value="1"/>
</dbReference>
<dbReference type="CDD" id="cd21504">
    <property type="entry name" value="PPP2R3A_B-like"/>
    <property type="match status" value="1"/>
</dbReference>
<dbReference type="AlphaFoldDB" id="A0A1U8PFF7"/>
<reference evidence="5" key="2">
    <citation type="submission" date="2025-08" db="UniProtKB">
        <authorList>
            <consortium name="RefSeq"/>
        </authorList>
    </citation>
    <scope>IDENTIFICATION</scope>
</reference>
<evidence type="ECO:0000313" key="5">
    <source>
        <dbReference type="RefSeq" id="XP_016749947.2"/>
    </source>
</evidence>
<keyword evidence="2" id="KW-0106">Calcium</keyword>
<proteinExistence type="predicted"/>
<evidence type="ECO:0000256" key="2">
    <source>
        <dbReference type="ARBA" id="ARBA00022837"/>
    </source>
</evidence>
<dbReference type="PANTHER" id="PTHR14095">
    <property type="entry name" value="PHOSPHATASE 2A REGULATORY SUBUNIT-RELATED"/>
    <property type="match status" value="1"/>
</dbReference>
<dbReference type="GO" id="GO:0019888">
    <property type="term" value="F:protein phosphatase regulator activity"/>
    <property type="evidence" value="ECO:0007669"/>
    <property type="project" value="TreeGrafter"/>
</dbReference>
<dbReference type="PROSITE" id="PS00018">
    <property type="entry name" value="EF_HAND_1"/>
    <property type="match status" value="1"/>
</dbReference>
<keyword evidence="1" id="KW-0479">Metal-binding</keyword>
<dbReference type="Pfam" id="PF13499">
    <property type="entry name" value="EF-hand_7"/>
    <property type="match status" value="1"/>
</dbReference>
<protein>
    <submittedName>
        <fullName evidence="5">Serine/threonine protein phosphatase 2A regulatory subunit B''alpha isoform X2</fullName>
    </submittedName>
</protein>
<gene>
    <name evidence="5" type="primary">LOC107958635</name>
</gene>
<dbReference type="GeneID" id="107958635"/>
<evidence type="ECO:0000259" key="3">
    <source>
        <dbReference type="PROSITE" id="PS50222"/>
    </source>
</evidence>
<dbReference type="PANTHER" id="PTHR14095:SF23">
    <property type="entry name" value="SERINE_THREONINE PROTEIN PHOSPHATASE 2A REGULATORY SUBUNIT B''ALPHA-LIKE"/>
    <property type="match status" value="1"/>
</dbReference>
<dbReference type="Proteomes" id="UP000818029">
    <property type="component" value="Chromosome D07"/>
</dbReference>
<dbReference type="InterPro" id="IPR041534">
    <property type="entry name" value="EF-hand_13"/>
</dbReference>
<accession>A0A1U8PFF7</accession>
<dbReference type="InterPro" id="IPR002048">
    <property type="entry name" value="EF_hand_dom"/>
</dbReference>
<evidence type="ECO:0000256" key="1">
    <source>
        <dbReference type="ARBA" id="ARBA00022723"/>
    </source>
</evidence>
<dbReference type="RefSeq" id="XP_016749947.2">
    <property type="nucleotide sequence ID" value="XM_016894458.2"/>
</dbReference>